<reference evidence="1 2" key="1">
    <citation type="journal article" date="2011" name="Stand. Genomic Sci.">
        <title>Complete genome sequence of Haliscomenobacter hydrossis type strain (O).</title>
        <authorList>
            <consortium name="US DOE Joint Genome Institute (JGI-PGF)"/>
            <person name="Daligault H."/>
            <person name="Lapidus A."/>
            <person name="Zeytun A."/>
            <person name="Nolan M."/>
            <person name="Lucas S."/>
            <person name="Del Rio T.G."/>
            <person name="Tice H."/>
            <person name="Cheng J.F."/>
            <person name="Tapia R."/>
            <person name="Han C."/>
            <person name="Goodwin L."/>
            <person name="Pitluck S."/>
            <person name="Liolios K."/>
            <person name="Pagani I."/>
            <person name="Ivanova N."/>
            <person name="Huntemann M."/>
            <person name="Mavromatis K."/>
            <person name="Mikhailova N."/>
            <person name="Pati A."/>
            <person name="Chen A."/>
            <person name="Palaniappan K."/>
            <person name="Land M."/>
            <person name="Hauser L."/>
            <person name="Brambilla E.M."/>
            <person name="Rohde M."/>
            <person name="Verbarg S."/>
            <person name="Goker M."/>
            <person name="Bristow J."/>
            <person name="Eisen J.A."/>
            <person name="Markowitz V."/>
            <person name="Hugenholtz P."/>
            <person name="Kyrpides N.C."/>
            <person name="Klenk H.P."/>
            <person name="Woyke T."/>
        </authorList>
    </citation>
    <scope>NUCLEOTIDE SEQUENCE [LARGE SCALE GENOMIC DNA]</scope>
    <source>
        <strain evidence="2">ATCC 27775 / DSM 1100 / LMG 10767 / O</strain>
    </source>
</reference>
<protein>
    <submittedName>
        <fullName evidence="1">Uncharacterized protein</fullName>
    </submittedName>
</protein>
<keyword evidence="2" id="KW-1185">Reference proteome</keyword>
<gene>
    <name evidence="1" type="ordered locus">Halhy_3433</name>
</gene>
<evidence type="ECO:0000313" key="2">
    <source>
        <dbReference type="Proteomes" id="UP000008461"/>
    </source>
</evidence>
<evidence type="ECO:0000313" key="1">
    <source>
        <dbReference type="EMBL" id="AEE51289.1"/>
    </source>
</evidence>
<dbReference type="HOGENOM" id="CLU_3099456_0_0_10"/>
<dbReference type="AlphaFoldDB" id="F4KVH6"/>
<sequence>MNHLSTKNYIKTGVSDPAIFMLYHPSRFHLNRSLSEHIKDWQKVRDYLESI</sequence>
<organism evidence="1 2">
    <name type="scientific">Haliscomenobacter hydrossis (strain ATCC 27775 / DSM 1100 / LMG 10767 / O)</name>
    <dbReference type="NCBI Taxonomy" id="760192"/>
    <lineage>
        <taxon>Bacteria</taxon>
        <taxon>Pseudomonadati</taxon>
        <taxon>Bacteroidota</taxon>
        <taxon>Saprospiria</taxon>
        <taxon>Saprospirales</taxon>
        <taxon>Haliscomenobacteraceae</taxon>
        <taxon>Haliscomenobacter</taxon>
    </lineage>
</organism>
<dbReference type="EMBL" id="CP002691">
    <property type="protein sequence ID" value="AEE51289.1"/>
    <property type="molecule type" value="Genomic_DNA"/>
</dbReference>
<accession>F4KVH6</accession>
<reference key="2">
    <citation type="submission" date="2011-04" db="EMBL/GenBank/DDBJ databases">
        <title>Complete sequence of chromosome of Haliscomenobacter hydrossis DSM 1100.</title>
        <authorList>
            <consortium name="US DOE Joint Genome Institute (JGI-PGF)"/>
            <person name="Lucas S."/>
            <person name="Han J."/>
            <person name="Lapidus A."/>
            <person name="Bruce D."/>
            <person name="Goodwin L."/>
            <person name="Pitluck S."/>
            <person name="Peters L."/>
            <person name="Kyrpides N."/>
            <person name="Mavromatis K."/>
            <person name="Ivanova N."/>
            <person name="Ovchinnikova G."/>
            <person name="Pagani I."/>
            <person name="Daligault H."/>
            <person name="Detter J.C."/>
            <person name="Han C."/>
            <person name="Land M."/>
            <person name="Hauser L."/>
            <person name="Markowitz V."/>
            <person name="Cheng J.-F."/>
            <person name="Hugenholtz P."/>
            <person name="Woyke T."/>
            <person name="Wu D."/>
            <person name="Verbarg S."/>
            <person name="Frueling A."/>
            <person name="Brambilla E."/>
            <person name="Klenk H.-P."/>
            <person name="Eisen J.A."/>
        </authorList>
    </citation>
    <scope>NUCLEOTIDE SEQUENCE</scope>
    <source>
        <strain>DSM 1100</strain>
    </source>
</reference>
<proteinExistence type="predicted"/>
<name>F4KVH6_HALH1</name>
<dbReference type="STRING" id="760192.Halhy_3433"/>
<dbReference type="Proteomes" id="UP000008461">
    <property type="component" value="Chromosome"/>
</dbReference>
<dbReference type="KEGG" id="hhy:Halhy_3433"/>